<dbReference type="Pfam" id="PF04397">
    <property type="entry name" value="LytTR"/>
    <property type="match status" value="1"/>
</dbReference>
<dbReference type="AlphaFoldDB" id="A0A564WVD5"/>
<gene>
    <name evidence="2" type="ORF">BWLFYP14_02812</name>
</gene>
<dbReference type="Gene3D" id="2.40.50.1020">
    <property type="entry name" value="LytTr DNA-binding domain"/>
    <property type="match status" value="1"/>
</dbReference>
<dbReference type="SMART" id="SM00850">
    <property type="entry name" value="LytTR"/>
    <property type="match status" value="1"/>
</dbReference>
<name>A0A564WVD5_9FIRM</name>
<dbReference type="EMBL" id="CABHOF010000060">
    <property type="protein sequence ID" value="VUX66438.1"/>
    <property type="molecule type" value="Genomic_DNA"/>
</dbReference>
<evidence type="ECO:0000259" key="1">
    <source>
        <dbReference type="PROSITE" id="PS50930"/>
    </source>
</evidence>
<dbReference type="GO" id="GO:0003677">
    <property type="term" value="F:DNA binding"/>
    <property type="evidence" value="ECO:0007669"/>
    <property type="project" value="UniProtKB-KW"/>
</dbReference>
<proteinExistence type="predicted"/>
<dbReference type="Proteomes" id="UP000366766">
    <property type="component" value="Unassembled WGS sequence"/>
</dbReference>
<protein>
    <submittedName>
        <fullName evidence="2">LytTr DNA-binding domain protein</fullName>
    </submittedName>
</protein>
<sequence>MQQEFITVIFNRTKIAIRCADILYVIMSDDHCTIHMFDGSVYRCRMTLKELKKQLDEGFMEVKRGCMIAVSAISDIGDKILLSNGEEICYTKRKKKALREELQKKQELMIAKISKKKLPLTPEEYGKYYKICDGLPFAFTDIEMVFNEEKKAVDWIFRYGNEALATLEKLPLDKMIGNSFSSLFSNMDAKWLHVYERATLYGETLEIMDYSPEIDTNLKIICFPTFPGHCGCILFNADQMKSISEENHLVRLAAVAMKSNPTI</sequence>
<evidence type="ECO:0000313" key="2">
    <source>
        <dbReference type="EMBL" id="VUX66438.1"/>
    </source>
</evidence>
<dbReference type="PROSITE" id="PS50930">
    <property type="entry name" value="HTH_LYTTR"/>
    <property type="match status" value="1"/>
</dbReference>
<organism evidence="2 3">
    <name type="scientific">Blautia wexlerae</name>
    <dbReference type="NCBI Taxonomy" id="418240"/>
    <lineage>
        <taxon>Bacteria</taxon>
        <taxon>Bacillati</taxon>
        <taxon>Bacillota</taxon>
        <taxon>Clostridia</taxon>
        <taxon>Lachnospirales</taxon>
        <taxon>Lachnospiraceae</taxon>
        <taxon>Blautia</taxon>
    </lineage>
</organism>
<accession>A0A564WVD5</accession>
<keyword evidence="3" id="KW-1185">Reference proteome</keyword>
<reference evidence="2 3" key="1">
    <citation type="submission" date="2019-07" db="EMBL/GenBank/DDBJ databases">
        <authorList>
            <person name="Chang H.-W."/>
            <person name="Raman A."/>
            <person name="Venkatesh S."/>
            <person name="Gehrig J."/>
        </authorList>
    </citation>
    <scope>NUCLEOTIDE SEQUENCE [LARGE SCALE GENOMIC DNA]</scope>
    <source>
        <strain evidence="2">Blautia_wexlerae_LFYP_14</strain>
    </source>
</reference>
<dbReference type="InterPro" id="IPR007492">
    <property type="entry name" value="LytTR_DNA-bd_dom"/>
</dbReference>
<feature type="domain" description="HTH LytTR-type" evidence="1">
    <location>
        <begin position="6"/>
        <end position="104"/>
    </location>
</feature>
<evidence type="ECO:0000313" key="3">
    <source>
        <dbReference type="Proteomes" id="UP000366766"/>
    </source>
</evidence>
<keyword evidence="2" id="KW-0238">DNA-binding</keyword>
<dbReference type="RefSeq" id="WP_144137203.1">
    <property type="nucleotide sequence ID" value="NZ_CABHOF010000060.1"/>
</dbReference>